<keyword evidence="2" id="KW-0378">Hydrolase</keyword>
<proteinExistence type="inferred from homology"/>
<dbReference type="PANTHER" id="PTHR43393">
    <property type="entry name" value="CYTOKININ RIBOSIDE 5'-MONOPHOSPHATE PHOSPHORIBOHYDROLASE"/>
    <property type="match status" value="1"/>
</dbReference>
<name>E1QL43_DESB2</name>
<dbReference type="KEGG" id="dbr:Deba_1943"/>
<gene>
    <name evidence="3" type="ordered locus">Deba_1943</name>
</gene>
<dbReference type="GO" id="GO:0008714">
    <property type="term" value="F:AMP nucleosidase activity"/>
    <property type="evidence" value="ECO:0007669"/>
    <property type="project" value="UniProtKB-EC"/>
</dbReference>
<organism evidence="3 4">
    <name type="scientific">Desulfarculus baarsii (strain ATCC 33931 / DSM 2075 / LMG 7858 / VKM B-1802 / 2st14)</name>
    <dbReference type="NCBI Taxonomy" id="644282"/>
    <lineage>
        <taxon>Bacteria</taxon>
        <taxon>Pseudomonadati</taxon>
        <taxon>Thermodesulfobacteriota</taxon>
        <taxon>Desulfarculia</taxon>
        <taxon>Desulfarculales</taxon>
        <taxon>Desulfarculaceae</taxon>
        <taxon>Desulfarculus</taxon>
    </lineage>
</organism>
<dbReference type="InterPro" id="IPR052341">
    <property type="entry name" value="LOG_family_nucleotidases"/>
</dbReference>
<reference evidence="3 4" key="1">
    <citation type="journal article" date="2010" name="Stand. Genomic Sci.">
        <title>Complete genome sequence of Desulfarculus baarsii type strain (2st14).</title>
        <authorList>
            <person name="Sun H."/>
            <person name="Spring S."/>
            <person name="Lapidus A."/>
            <person name="Davenport K."/>
            <person name="Del Rio T.G."/>
            <person name="Tice H."/>
            <person name="Nolan M."/>
            <person name="Copeland A."/>
            <person name="Cheng J.F."/>
            <person name="Lucas S."/>
            <person name="Tapia R."/>
            <person name="Goodwin L."/>
            <person name="Pitluck S."/>
            <person name="Ivanova N."/>
            <person name="Pagani I."/>
            <person name="Mavromatis K."/>
            <person name="Ovchinnikova G."/>
            <person name="Pati A."/>
            <person name="Chen A."/>
            <person name="Palaniappan K."/>
            <person name="Hauser L."/>
            <person name="Chang Y.J."/>
            <person name="Jeffries C.D."/>
            <person name="Detter J.C."/>
            <person name="Han C."/>
            <person name="Rohde M."/>
            <person name="Brambilla E."/>
            <person name="Goker M."/>
            <person name="Woyke T."/>
            <person name="Bristow J."/>
            <person name="Eisen J.A."/>
            <person name="Markowitz V."/>
            <person name="Hugenholtz P."/>
            <person name="Kyrpides N.C."/>
            <person name="Klenk H.P."/>
            <person name="Land M."/>
        </authorList>
    </citation>
    <scope>NUCLEOTIDE SEQUENCE [LARGE SCALE GENOMIC DNA]</scope>
    <source>
        <strain evidence="4">ATCC 33931 / DSM 2075 / LMG 7858 / VKM B-1802 / 2st14</strain>
    </source>
</reference>
<dbReference type="HOGENOM" id="CLU_058336_0_4_7"/>
<sequence length="220" mass="24243">MKERGENQYVVDALSAKESWRMFRIMSEFVDGIDTLGEIPKGVSVFGSARSKPGTPEYRQAEEMGRLLVEAGFSVITGGGGGVMEAANKGASEAGGHSVGLNIELPFEQKPNPYANVRLDFRYFFVRKVMFVKHSVAYVVMPGGFGTLDELAEALTLIQTHRIRPFPVFLMGSQYWGGLVQWMDTVLKGHGMISPEDMDLLHVVDSPAAVIRQISQMVIL</sequence>
<dbReference type="SUPFAM" id="SSF102405">
    <property type="entry name" value="MCP/YpsA-like"/>
    <property type="match status" value="1"/>
</dbReference>
<protein>
    <recommendedName>
        <fullName evidence="2">Cytokinin riboside 5'-monophosphate phosphoribohydrolase</fullName>
        <ecNumber evidence="2">3.2.2.n1</ecNumber>
    </recommendedName>
</protein>
<dbReference type="GO" id="GO:0005829">
    <property type="term" value="C:cytosol"/>
    <property type="evidence" value="ECO:0007669"/>
    <property type="project" value="TreeGrafter"/>
</dbReference>
<dbReference type="RefSeq" id="WP_013258749.1">
    <property type="nucleotide sequence ID" value="NC_014365.1"/>
</dbReference>
<accession>E1QL43</accession>
<comment type="catalytic activity">
    <reaction evidence="1">
        <text>AMP + H2O = D-ribose 5-phosphate + adenine</text>
        <dbReference type="Rhea" id="RHEA:20129"/>
        <dbReference type="ChEBI" id="CHEBI:15377"/>
        <dbReference type="ChEBI" id="CHEBI:16708"/>
        <dbReference type="ChEBI" id="CHEBI:78346"/>
        <dbReference type="ChEBI" id="CHEBI:456215"/>
        <dbReference type="EC" id="3.2.2.4"/>
    </reaction>
</comment>
<dbReference type="NCBIfam" id="TIGR00730">
    <property type="entry name" value="Rossman fold protein, TIGR00730 family"/>
    <property type="match status" value="1"/>
</dbReference>
<evidence type="ECO:0000313" key="3">
    <source>
        <dbReference type="EMBL" id="ADK85308.1"/>
    </source>
</evidence>
<dbReference type="Pfam" id="PF03641">
    <property type="entry name" value="Lysine_decarbox"/>
    <property type="match status" value="1"/>
</dbReference>
<keyword evidence="4" id="KW-1185">Reference proteome</keyword>
<dbReference type="OrthoDB" id="9801098at2"/>
<dbReference type="InterPro" id="IPR005269">
    <property type="entry name" value="LOG"/>
</dbReference>
<keyword evidence="2" id="KW-0203">Cytokinin biosynthesis</keyword>
<evidence type="ECO:0000256" key="1">
    <source>
        <dbReference type="ARBA" id="ARBA00000274"/>
    </source>
</evidence>
<dbReference type="GO" id="GO:0009691">
    <property type="term" value="P:cytokinin biosynthetic process"/>
    <property type="evidence" value="ECO:0007669"/>
    <property type="project" value="UniProtKB-UniRule"/>
</dbReference>
<evidence type="ECO:0000313" key="4">
    <source>
        <dbReference type="Proteomes" id="UP000009047"/>
    </source>
</evidence>
<dbReference type="InterPro" id="IPR031100">
    <property type="entry name" value="LOG_fam"/>
</dbReference>
<evidence type="ECO:0000256" key="2">
    <source>
        <dbReference type="RuleBase" id="RU363015"/>
    </source>
</evidence>
<dbReference type="PANTHER" id="PTHR43393:SF2">
    <property type="entry name" value="CYTOKININ RIBOSIDE 5'-MONOPHOSPHATE PHOSPHORIBOHYDROLASE"/>
    <property type="match status" value="1"/>
</dbReference>
<dbReference type="Gene3D" id="3.40.50.450">
    <property type="match status" value="1"/>
</dbReference>
<dbReference type="AlphaFoldDB" id="E1QL43"/>
<dbReference type="STRING" id="644282.Deba_1943"/>
<dbReference type="Proteomes" id="UP000009047">
    <property type="component" value="Chromosome"/>
</dbReference>
<dbReference type="EC" id="3.2.2.n1" evidence="2"/>
<comment type="similarity">
    <text evidence="2">Belongs to the LOG family.</text>
</comment>
<dbReference type="EMBL" id="CP002085">
    <property type="protein sequence ID" value="ADK85308.1"/>
    <property type="molecule type" value="Genomic_DNA"/>
</dbReference>
<dbReference type="eggNOG" id="COG1611">
    <property type="taxonomic scope" value="Bacteria"/>
</dbReference>